<evidence type="ECO:0000313" key="1">
    <source>
        <dbReference type="EMBL" id="CAA6817456.1"/>
    </source>
</evidence>
<proteinExistence type="predicted"/>
<reference evidence="1" key="1">
    <citation type="submission" date="2020-01" db="EMBL/GenBank/DDBJ databases">
        <authorList>
            <person name="Meier V. D."/>
            <person name="Meier V D."/>
        </authorList>
    </citation>
    <scope>NUCLEOTIDE SEQUENCE</scope>
    <source>
        <strain evidence="1">HLG_WM_MAG_01</strain>
    </source>
</reference>
<protein>
    <recommendedName>
        <fullName evidence="2">Cytochrome c domain-containing protein</fullName>
    </recommendedName>
</protein>
<sequence>MEKIIFVCLCLVLSLKAQEKDVQIQELENRCLTCHKQEQIPSERTYRRYLMKYSTKEVITVAMIKYLKDPKKELSAMPPQFLSRFPMKLTLDLDEVSLNKYVEAYIERFDVKKKLIFDE</sequence>
<dbReference type="AlphaFoldDB" id="A0A6S6TQY6"/>
<evidence type="ECO:0008006" key="2">
    <source>
        <dbReference type="Google" id="ProtNLM"/>
    </source>
</evidence>
<organism evidence="1">
    <name type="scientific">uncultured Sulfurovum sp</name>
    <dbReference type="NCBI Taxonomy" id="269237"/>
    <lineage>
        <taxon>Bacteria</taxon>
        <taxon>Pseudomonadati</taxon>
        <taxon>Campylobacterota</taxon>
        <taxon>Epsilonproteobacteria</taxon>
        <taxon>Campylobacterales</taxon>
        <taxon>Sulfurovaceae</taxon>
        <taxon>Sulfurovum</taxon>
        <taxon>environmental samples</taxon>
    </lineage>
</organism>
<name>A0A6S6TQY6_9BACT</name>
<dbReference type="EMBL" id="CACVAS010000105">
    <property type="protein sequence ID" value="CAA6817456.1"/>
    <property type="molecule type" value="Genomic_DNA"/>
</dbReference>
<gene>
    <name evidence="1" type="ORF">HELGO_WM4570</name>
</gene>
<accession>A0A6S6TQY6</accession>